<evidence type="ECO:0000256" key="1">
    <source>
        <dbReference type="SAM" id="MobiDB-lite"/>
    </source>
</evidence>
<evidence type="ECO:0000313" key="3">
    <source>
        <dbReference type="Proteomes" id="UP000287830"/>
    </source>
</evidence>
<dbReference type="Proteomes" id="UP000287830">
    <property type="component" value="Unassembled WGS sequence"/>
</dbReference>
<reference evidence="2 3" key="1">
    <citation type="submission" date="2018-11" db="EMBL/GenBank/DDBJ databases">
        <title>Whole genome sequence of Streptomyces chrestomyceticus NBRC 13444(T).</title>
        <authorList>
            <person name="Komaki H."/>
            <person name="Tamura T."/>
        </authorList>
    </citation>
    <scope>NUCLEOTIDE SEQUENCE [LARGE SCALE GENOMIC DNA]</scope>
    <source>
        <strain evidence="2 3">NBRC 13444</strain>
    </source>
</reference>
<sequence>MAPQPPAEVVQGLLRADTIAASTALHTVISGPPTRSASLAARESHGAAPTPPVDYASTPPDRDIREKLVAAWHGRPGKHGFLLLDAARALGGAQGAGRGVLVRNLREPYSSTPHHHSSSRPHTTSKPAPTVLTPAIEETPHQKHRIHTTEPSPHHPTPTTPHHSRPPPHPRPHITWPPHNQPTTNLHLPFQHNTLAGHHGRGRRRGCRGRAVLGAAGTGARCQGKRRRRLAEDERQALGLVLPGCSPGATNCGPKPRWTHGATG</sequence>
<feature type="region of interest" description="Disordered" evidence="1">
    <location>
        <begin position="29"/>
        <end position="60"/>
    </location>
</feature>
<gene>
    <name evidence="2" type="ORF">OEIGOIKO_08207</name>
</gene>
<feature type="region of interest" description="Disordered" evidence="1">
    <location>
        <begin position="108"/>
        <end position="187"/>
    </location>
</feature>
<name>A0A7U9L3F9_9ACTN</name>
<evidence type="ECO:0000313" key="2">
    <source>
        <dbReference type="EMBL" id="GCD40347.1"/>
    </source>
</evidence>
<dbReference type="EMBL" id="BHZC01000001">
    <property type="protein sequence ID" value="GCD40347.1"/>
    <property type="molecule type" value="Genomic_DNA"/>
</dbReference>
<organism evidence="2 3">
    <name type="scientific">Streptomyces chrestomyceticus JCM 4735</name>
    <dbReference type="NCBI Taxonomy" id="1306181"/>
    <lineage>
        <taxon>Bacteria</taxon>
        <taxon>Bacillati</taxon>
        <taxon>Actinomycetota</taxon>
        <taxon>Actinomycetes</taxon>
        <taxon>Kitasatosporales</taxon>
        <taxon>Streptomycetaceae</taxon>
        <taxon>Streptomyces</taxon>
    </lineage>
</organism>
<accession>A0A7U9L3F9</accession>
<protein>
    <submittedName>
        <fullName evidence="2">Uncharacterized protein</fullName>
    </submittedName>
</protein>
<proteinExistence type="predicted"/>
<comment type="caution">
    <text evidence="2">The sequence shown here is derived from an EMBL/GenBank/DDBJ whole genome shotgun (WGS) entry which is preliminary data.</text>
</comment>
<dbReference type="AlphaFoldDB" id="A0A7U9L3F9"/>
<feature type="compositionally biased region" description="Basic residues" evidence="1">
    <location>
        <begin position="162"/>
        <end position="172"/>
    </location>
</feature>